<name>A0A0M8MKC5_9BASI</name>
<gene>
    <name evidence="1" type="ORF">Malapachy_0041</name>
</gene>
<accession>A0A0M8MKC5</accession>
<dbReference type="VEuPathDB" id="FungiDB:Malapachy_0041"/>
<keyword evidence="2" id="KW-1185">Reference proteome</keyword>
<dbReference type="EMBL" id="LGAV01000006">
    <property type="protein sequence ID" value="KOS13298.1"/>
    <property type="molecule type" value="Genomic_DNA"/>
</dbReference>
<dbReference type="RefSeq" id="XP_017990930.1">
    <property type="nucleotide sequence ID" value="XM_018134575.1"/>
</dbReference>
<evidence type="ECO:0000313" key="1">
    <source>
        <dbReference type="EMBL" id="KOS13298.1"/>
    </source>
</evidence>
<dbReference type="GeneID" id="28726450"/>
<organism evidence="1 2">
    <name type="scientific">Malassezia pachydermatis</name>
    <dbReference type="NCBI Taxonomy" id="77020"/>
    <lineage>
        <taxon>Eukaryota</taxon>
        <taxon>Fungi</taxon>
        <taxon>Dikarya</taxon>
        <taxon>Basidiomycota</taxon>
        <taxon>Ustilaginomycotina</taxon>
        <taxon>Malasseziomycetes</taxon>
        <taxon>Malasseziales</taxon>
        <taxon>Malasseziaceae</taxon>
        <taxon>Malassezia</taxon>
    </lineage>
</organism>
<reference evidence="1 2" key="1">
    <citation type="submission" date="2015-07" db="EMBL/GenBank/DDBJ databases">
        <title>Draft Genome Sequence of Malassezia furfur CBS1878 and Malassezia pachydermatis CBS1879.</title>
        <authorList>
            <person name="Triana S."/>
            <person name="Ohm R."/>
            <person name="Gonzalez A."/>
            <person name="DeCock H."/>
            <person name="Restrepo S."/>
            <person name="Celis A."/>
        </authorList>
    </citation>
    <scope>NUCLEOTIDE SEQUENCE [LARGE SCALE GENOMIC DNA]</scope>
    <source>
        <strain evidence="1 2">CBS 1879</strain>
    </source>
</reference>
<dbReference type="Proteomes" id="UP000037751">
    <property type="component" value="Unassembled WGS sequence"/>
</dbReference>
<comment type="caution">
    <text evidence="1">The sequence shown here is derived from an EMBL/GenBank/DDBJ whole genome shotgun (WGS) entry which is preliminary data.</text>
</comment>
<proteinExistence type="predicted"/>
<sequence length="78" mass="8414">MPSKSASDTVFFEKSPTQDEDFLKHLSRKYMASTPLSSAGGLISYVFVKPPPKIQSISKNPSDTVDFSVAVTDTSPSS</sequence>
<protein>
    <submittedName>
        <fullName evidence="1">Uncharacterized protein</fullName>
    </submittedName>
</protein>
<dbReference type="AlphaFoldDB" id="A0A0M8MKC5"/>
<evidence type="ECO:0000313" key="2">
    <source>
        <dbReference type="Proteomes" id="UP000037751"/>
    </source>
</evidence>